<protein>
    <submittedName>
        <fullName evidence="1">Flp pilus assembly protein TadB</fullName>
    </submittedName>
</protein>
<organism evidence="1 2">
    <name type="scientific">Pseudonocardia parietis</name>
    <dbReference type="NCBI Taxonomy" id="570936"/>
    <lineage>
        <taxon>Bacteria</taxon>
        <taxon>Bacillati</taxon>
        <taxon>Actinomycetota</taxon>
        <taxon>Actinomycetes</taxon>
        <taxon>Pseudonocardiales</taxon>
        <taxon>Pseudonocardiaceae</taxon>
        <taxon>Pseudonocardia</taxon>
    </lineage>
</organism>
<name>A0ABS4VV99_9PSEU</name>
<sequence>MPLNRCEERSLSELEHELRRSAPDLDTEMSALTAATTGHPGAAWGMADRVLRAVAIGVILLVLLPWQWLAVVAWIGLLLGVPVAMVWAWRNADAHEGNAERNP</sequence>
<dbReference type="Pfam" id="PF11239">
    <property type="entry name" value="DUF3040"/>
    <property type="match status" value="1"/>
</dbReference>
<evidence type="ECO:0000313" key="1">
    <source>
        <dbReference type="EMBL" id="MBP2367479.1"/>
    </source>
</evidence>
<keyword evidence="2" id="KW-1185">Reference proteome</keyword>
<reference evidence="1 2" key="1">
    <citation type="submission" date="2021-03" db="EMBL/GenBank/DDBJ databases">
        <title>Sequencing the genomes of 1000 actinobacteria strains.</title>
        <authorList>
            <person name="Klenk H.-P."/>
        </authorList>
    </citation>
    <scope>NUCLEOTIDE SEQUENCE [LARGE SCALE GENOMIC DNA]</scope>
    <source>
        <strain evidence="1 2">DSM 45256</strain>
    </source>
</reference>
<comment type="caution">
    <text evidence="1">The sequence shown here is derived from an EMBL/GenBank/DDBJ whole genome shotgun (WGS) entry which is preliminary data.</text>
</comment>
<dbReference type="InterPro" id="IPR021401">
    <property type="entry name" value="DUF3040"/>
</dbReference>
<dbReference type="EMBL" id="JAGINU010000001">
    <property type="protein sequence ID" value="MBP2367479.1"/>
    <property type="molecule type" value="Genomic_DNA"/>
</dbReference>
<dbReference type="Proteomes" id="UP001519295">
    <property type="component" value="Unassembled WGS sequence"/>
</dbReference>
<proteinExistence type="predicted"/>
<gene>
    <name evidence="1" type="ORF">JOF36_003175</name>
</gene>
<accession>A0ABS4VV99</accession>
<evidence type="ECO:0000313" key="2">
    <source>
        <dbReference type="Proteomes" id="UP001519295"/>
    </source>
</evidence>
<dbReference type="RefSeq" id="WP_210027622.1">
    <property type="nucleotide sequence ID" value="NZ_JAGINU010000001.1"/>
</dbReference>